<dbReference type="Pfam" id="PF00004">
    <property type="entry name" value="AAA"/>
    <property type="match status" value="2"/>
</dbReference>
<feature type="region of interest" description="Disordered" evidence="5">
    <location>
        <begin position="89"/>
        <end position="125"/>
    </location>
</feature>
<evidence type="ECO:0000259" key="6">
    <source>
        <dbReference type="SMART" id="SM00382"/>
    </source>
</evidence>
<feature type="domain" description="AAA+ ATPase" evidence="6">
    <location>
        <begin position="650"/>
        <end position="786"/>
    </location>
</feature>
<evidence type="ECO:0000313" key="8">
    <source>
        <dbReference type="Proteomes" id="UP000267821"/>
    </source>
</evidence>
<dbReference type="CDD" id="cd19530">
    <property type="entry name" value="RecA-like_NVL_r2-like"/>
    <property type="match status" value="1"/>
</dbReference>
<dbReference type="InterPro" id="IPR003960">
    <property type="entry name" value="ATPase_AAA_CS"/>
</dbReference>
<dbReference type="SMART" id="SM00382">
    <property type="entry name" value="AAA"/>
    <property type="match status" value="2"/>
</dbReference>
<feature type="region of interest" description="Disordered" evidence="5">
    <location>
        <begin position="155"/>
        <end position="247"/>
    </location>
</feature>
<dbReference type="SUPFAM" id="SSF52540">
    <property type="entry name" value="P-loop containing nucleoside triphosphate hydrolases"/>
    <property type="match status" value="2"/>
</dbReference>
<dbReference type="InParanoid" id="A0A3N4M691"/>
<dbReference type="GO" id="GO:0005524">
    <property type="term" value="F:ATP binding"/>
    <property type="evidence" value="ECO:0007669"/>
    <property type="project" value="UniProtKB-KW"/>
</dbReference>
<dbReference type="Pfam" id="PF17862">
    <property type="entry name" value="AAA_lid_3"/>
    <property type="match status" value="2"/>
</dbReference>
<dbReference type="CDD" id="cd19518">
    <property type="entry name" value="RecA-like_NVL_r1-like"/>
    <property type="match status" value="1"/>
</dbReference>
<feature type="compositionally biased region" description="Low complexity" evidence="5">
    <location>
        <begin position="542"/>
        <end position="561"/>
    </location>
</feature>
<feature type="compositionally biased region" description="Basic and acidic residues" evidence="5">
    <location>
        <begin position="214"/>
        <end position="226"/>
    </location>
</feature>
<dbReference type="Gene3D" id="3.40.50.300">
    <property type="entry name" value="P-loop containing nucleotide triphosphate hydrolases"/>
    <property type="match status" value="2"/>
</dbReference>
<accession>A0A3N4M691</accession>
<dbReference type="PANTHER" id="PTHR23077">
    <property type="entry name" value="AAA-FAMILY ATPASE"/>
    <property type="match status" value="1"/>
</dbReference>
<gene>
    <name evidence="7" type="ORF">L211DRAFT_860162</name>
</gene>
<dbReference type="InterPro" id="IPR027417">
    <property type="entry name" value="P-loop_NTPase"/>
</dbReference>
<evidence type="ECO:0000256" key="5">
    <source>
        <dbReference type="SAM" id="MobiDB-lite"/>
    </source>
</evidence>
<keyword evidence="8" id="KW-1185">Reference proteome</keyword>
<evidence type="ECO:0000256" key="4">
    <source>
        <dbReference type="ARBA" id="ARBA00022840"/>
    </source>
</evidence>
<dbReference type="FunFam" id="3.40.50.300:FF:000018">
    <property type="entry name" value="Cell division control 48"/>
    <property type="match status" value="1"/>
</dbReference>
<dbReference type="PANTHER" id="PTHR23077:SF171">
    <property type="entry name" value="NUCLEAR VALOSIN-CONTAINING PROTEIN-LIKE"/>
    <property type="match status" value="1"/>
</dbReference>
<dbReference type="GO" id="GO:0003723">
    <property type="term" value="F:RNA binding"/>
    <property type="evidence" value="ECO:0007669"/>
    <property type="project" value="TreeGrafter"/>
</dbReference>
<keyword evidence="3" id="KW-0547">Nucleotide-binding</keyword>
<dbReference type="AlphaFoldDB" id="A0A3N4M691"/>
<dbReference type="InterPro" id="IPR003959">
    <property type="entry name" value="ATPase_AAA_core"/>
</dbReference>
<feature type="region of interest" description="Disordered" evidence="5">
    <location>
        <begin position="497"/>
        <end position="519"/>
    </location>
</feature>
<dbReference type="STRING" id="1051890.A0A3N4M691"/>
<sequence length="900" mass="96460">MPPPRTGKPRSLTSLLDAKVLGLVRQYIDDAVDDGNTSIFHKKTGTLSLGTSELYQYIASAGGGNFQRTRKALVEKSIERAIEVINEEQEKPAKKKSKKAPKDPREPGDEFDDDGEGMAMGSDFEGVDIGDLVEIKDTNAANKRITEIWGIKRAQSVDRGTPPPPTASSTRATSVAPTTTLKPIYENTTTMLPPTEATNGDATAYVSPKKRKEKSSSNKEGKEGPSTKRRKGDKGESRAPPSNLSLADLGGLDDVISDILELIGLPLTHPEVYTHTGVAPPRGVLLHGPPGCGKTMIANAIAGEIGLPFISVSAPSIVSGMSGESEKQLRDLFDEAREKAPCILFLDEIDAITPKRESAQREMERRIVAQMLTCMDDLTLEKTGGKPVMIIGATNRPDSLDPALRRAGRFDREICLGVPDEAGREKILKVLSKKLRLSGDFDFRKLAKMTPGFVGADLNALTAAAGVCAIKRIFHTLKDIVPLAAVADAVEAGDTPALVTPTEETDLPTSQPDPDSSAMDLDIMDQQLTTPATTLANRPAHTSTTSPETNNIPTTTTSTDPRVTTLHHFLTSFPSPLTPTQLAPLSITLNDFLSALPKIQPSSKREGFATVPDVTWADIGALHSIRVELQMAIVQPIKHPELYASVGITAPTGVLLWGPPGCGKTLLAKAVANESKANFISVRGPELLNKYVGESERAVRQVFTRARASTPCVIFFDELDALVPPRGDSLSDASSRVVNTLLTELDGLSDRSGVYVVGATNRPDAIDPAMLRPGRLDKPLLIDLPTPDERVEIIRTLISRNKTPIGEDVDVVALGRDDRCEGFSGADLAALVREAATGALRGALFGGISEGLEPGVEDVREAGKIKVRMADFDSAWGQVKPSVSRKQAGQYKVLASRFGS</sequence>
<comment type="similarity">
    <text evidence="1">Belongs to the AAA ATPase family.</text>
</comment>
<dbReference type="InterPro" id="IPR050168">
    <property type="entry name" value="AAA_ATPase_domain"/>
</dbReference>
<dbReference type="EMBL" id="ML121529">
    <property type="protein sequence ID" value="RPB28522.1"/>
    <property type="molecule type" value="Genomic_DNA"/>
</dbReference>
<dbReference type="InterPro" id="IPR003593">
    <property type="entry name" value="AAA+_ATPase"/>
</dbReference>
<feature type="compositionally biased region" description="Polar residues" evidence="5">
    <location>
        <begin position="186"/>
        <end position="201"/>
    </location>
</feature>
<evidence type="ECO:0000256" key="1">
    <source>
        <dbReference type="ARBA" id="ARBA00006914"/>
    </source>
</evidence>
<dbReference type="GO" id="GO:0005634">
    <property type="term" value="C:nucleus"/>
    <property type="evidence" value="ECO:0007669"/>
    <property type="project" value="TreeGrafter"/>
</dbReference>
<evidence type="ECO:0000256" key="3">
    <source>
        <dbReference type="ARBA" id="ARBA00022741"/>
    </source>
</evidence>
<keyword evidence="4" id="KW-0067">ATP-binding</keyword>
<reference evidence="7 8" key="1">
    <citation type="journal article" date="2018" name="Nat. Ecol. Evol.">
        <title>Pezizomycetes genomes reveal the molecular basis of ectomycorrhizal truffle lifestyle.</title>
        <authorList>
            <person name="Murat C."/>
            <person name="Payen T."/>
            <person name="Noel B."/>
            <person name="Kuo A."/>
            <person name="Morin E."/>
            <person name="Chen J."/>
            <person name="Kohler A."/>
            <person name="Krizsan K."/>
            <person name="Balestrini R."/>
            <person name="Da Silva C."/>
            <person name="Montanini B."/>
            <person name="Hainaut M."/>
            <person name="Levati E."/>
            <person name="Barry K.W."/>
            <person name="Belfiori B."/>
            <person name="Cichocki N."/>
            <person name="Clum A."/>
            <person name="Dockter R.B."/>
            <person name="Fauchery L."/>
            <person name="Guy J."/>
            <person name="Iotti M."/>
            <person name="Le Tacon F."/>
            <person name="Lindquist E.A."/>
            <person name="Lipzen A."/>
            <person name="Malagnac F."/>
            <person name="Mello A."/>
            <person name="Molinier V."/>
            <person name="Miyauchi S."/>
            <person name="Poulain J."/>
            <person name="Riccioni C."/>
            <person name="Rubini A."/>
            <person name="Sitrit Y."/>
            <person name="Splivallo R."/>
            <person name="Traeger S."/>
            <person name="Wang M."/>
            <person name="Zifcakova L."/>
            <person name="Wipf D."/>
            <person name="Zambonelli A."/>
            <person name="Paolocci F."/>
            <person name="Nowrousian M."/>
            <person name="Ottonello S."/>
            <person name="Baldrian P."/>
            <person name="Spatafora J.W."/>
            <person name="Henrissat B."/>
            <person name="Nagy L.G."/>
            <person name="Aury J.M."/>
            <person name="Wincker P."/>
            <person name="Grigoriev I.V."/>
            <person name="Bonfante P."/>
            <person name="Martin F.M."/>
        </authorList>
    </citation>
    <scope>NUCLEOTIDE SEQUENCE [LARGE SCALE GENOMIC DNA]</scope>
    <source>
        <strain evidence="7 8">ATCC MYA-4762</strain>
    </source>
</reference>
<dbReference type="GO" id="GO:0016887">
    <property type="term" value="F:ATP hydrolysis activity"/>
    <property type="evidence" value="ECO:0007669"/>
    <property type="project" value="InterPro"/>
</dbReference>
<keyword evidence="2" id="KW-0677">Repeat</keyword>
<dbReference type="FunCoup" id="A0A3N4M691">
    <property type="interactions" value="947"/>
</dbReference>
<dbReference type="Gene3D" id="1.10.8.60">
    <property type="match status" value="2"/>
</dbReference>
<proteinExistence type="inferred from homology"/>
<dbReference type="OrthoDB" id="27435at2759"/>
<dbReference type="GO" id="GO:0042254">
    <property type="term" value="P:ribosome biogenesis"/>
    <property type="evidence" value="ECO:0007669"/>
    <property type="project" value="TreeGrafter"/>
</dbReference>
<dbReference type="FunFam" id="3.40.50.300:FF:000365">
    <property type="entry name" value="Ribosome biogenesis ATPase RIX7"/>
    <property type="match status" value="1"/>
</dbReference>
<dbReference type="PROSITE" id="PS00674">
    <property type="entry name" value="AAA"/>
    <property type="match status" value="1"/>
</dbReference>
<dbReference type="InterPro" id="IPR041569">
    <property type="entry name" value="AAA_lid_3"/>
</dbReference>
<organism evidence="7 8">
    <name type="scientific">Terfezia boudieri ATCC MYA-4762</name>
    <dbReference type="NCBI Taxonomy" id="1051890"/>
    <lineage>
        <taxon>Eukaryota</taxon>
        <taxon>Fungi</taxon>
        <taxon>Dikarya</taxon>
        <taxon>Ascomycota</taxon>
        <taxon>Pezizomycotina</taxon>
        <taxon>Pezizomycetes</taxon>
        <taxon>Pezizales</taxon>
        <taxon>Pezizaceae</taxon>
        <taxon>Terfezia</taxon>
    </lineage>
</organism>
<feature type="region of interest" description="Disordered" evidence="5">
    <location>
        <begin position="531"/>
        <end position="561"/>
    </location>
</feature>
<feature type="compositionally biased region" description="Low complexity" evidence="5">
    <location>
        <begin position="167"/>
        <end position="180"/>
    </location>
</feature>
<dbReference type="Proteomes" id="UP000267821">
    <property type="component" value="Unassembled WGS sequence"/>
</dbReference>
<evidence type="ECO:0000256" key="2">
    <source>
        <dbReference type="ARBA" id="ARBA00022737"/>
    </source>
</evidence>
<evidence type="ECO:0000313" key="7">
    <source>
        <dbReference type="EMBL" id="RPB28522.1"/>
    </source>
</evidence>
<feature type="domain" description="AAA+ ATPase" evidence="6">
    <location>
        <begin position="280"/>
        <end position="420"/>
    </location>
</feature>
<dbReference type="GO" id="GO:1990275">
    <property type="term" value="F:preribosome binding"/>
    <property type="evidence" value="ECO:0007669"/>
    <property type="project" value="TreeGrafter"/>
</dbReference>
<name>A0A3N4M691_9PEZI</name>
<protein>
    <submittedName>
        <fullName evidence="7">AAA-domain-containing protein</fullName>
    </submittedName>
</protein>